<reference evidence="11 12" key="1">
    <citation type="submission" date="2024-09" db="EMBL/GenBank/DDBJ databases">
        <title>A chromosome-level genome assembly of Gray's grenadier anchovy, Coilia grayii.</title>
        <authorList>
            <person name="Fu Z."/>
        </authorList>
    </citation>
    <scope>NUCLEOTIDE SEQUENCE [LARGE SCALE GENOMIC DNA]</scope>
    <source>
        <strain evidence="11">G4</strain>
        <tissue evidence="11">Muscle</tissue>
    </source>
</reference>
<protein>
    <recommendedName>
        <fullName evidence="13">Melanocortin-2 receptor accessory protein</fullName>
    </recommendedName>
</protein>
<evidence type="ECO:0000256" key="8">
    <source>
        <dbReference type="ARBA" id="ARBA00023136"/>
    </source>
</evidence>
<evidence type="ECO:0000256" key="1">
    <source>
        <dbReference type="ARBA" id="ARBA00004162"/>
    </source>
</evidence>
<feature type="region of interest" description="Disordered" evidence="9">
    <location>
        <begin position="67"/>
        <end position="94"/>
    </location>
</feature>
<dbReference type="Proteomes" id="UP001591681">
    <property type="component" value="Unassembled WGS sequence"/>
</dbReference>
<keyword evidence="5 10" id="KW-0812">Transmembrane</keyword>
<dbReference type="PANTHER" id="PTHR28675">
    <property type="entry name" value="MELANOCORTIN-2 RECEPTOR ACCESSORY PROTEIN 2"/>
    <property type="match status" value="1"/>
</dbReference>
<comment type="caution">
    <text evidence="11">The sequence shown here is derived from an EMBL/GenBank/DDBJ whole genome shotgun (WGS) entry which is preliminary data.</text>
</comment>
<dbReference type="PANTHER" id="PTHR28675:SF2">
    <property type="entry name" value="MELANOCORTIN-2 RECEPTOR ACCESSORY PROTEIN"/>
    <property type="match status" value="1"/>
</dbReference>
<dbReference type="GO" id="GO:0005886">
    <property type="term" value="C:plasma membrane"/>
    <property type="evidence" value="ECO:0007669"/>
    <property type="project" value="UniProtKB-SubCell"/>
</dbReference>
<gene>
    <name evidence="11" type="ORF">ACEWY4_008722</name>
</gene>
<dbReference type="InterPro" id="IPR028111">
    <property type="entry name" value="MRAP"/>
</dbReference>
<dbReference type="EMBL" id="JBHFQA010000007">
    <property type="protein sequence ID" value="KAL2096574.1"/>
    <property type="molecule type" value="Genomic_DNA"/>
</dbReference>
<keyword evidence="4" id="KW-1003">Cell membrane</keyword>
<evidence type="ECO:0000256" key="9">
    <source>
        <dbReference type="SAM" id="MobiDB-lite"/>
    </source>
</evidence>
<evidence type="ECO:0000313" key="12">
    <source>
        <dbReference type="Proteomes" id="UP001591681"/>
    </source>
</evidence>
<comment type="subcellular location">
    <subcellularLocation>
        <location evidence="1">Cell membrane</location>
        <topology evidence="1">Single-pass membrane protein</topology>
    </subcellularLocation>
    <subcellularLocation>
        <location evidence="2">Endoplasmic reticulum membrane</location>
        <topology evidence="2">Single-pass membrane protein</topology>
    </subcellularLocation>
</comment>
<keyword evidence="6" id="KW-0256">Endoplasmic reticulum</keyword>
<keyword evidence="7 10" id="KW-1133">Transmembrane helix</keyword>
<feature type="transmembrane region" description="Helical" evidence="10">
    <location>
        <begin position="36"/>
        <end position="60"/>
    </location>
</feature>
<dbReference type="Pfam" id="PF15183">
    <property type="entry name" value="MRAP"/>
    <property type="match status" value="1"/>
</dbReference>
<evidence type="ECO:0000256" key="7">
    <source>
        <dbReference type="ARBA" id="ARBA00022989"/>
    </source>
</evidence>
<evidence type="ECO:0000256" key="3">
    <source>
        <dbReference type="ARBA" id="ARBA00010063"/>
    </source>
</evidence>
<evidence type="ECO:0000256" key="6">
    <source>
        <dbReference type="ARBA" id="ARBA00022824"/>
    </source>
</evidence>
<evidence type="ECO:0000256" key="5">
    <source>
        <dbReference type="ARBA" id="ARBA00022692"/>
    </source>
</evidence>
<accession>A0ABD1KBZ7</accession>
<keyword evidence="12" id="KW-1185">Reference proteome</keyword>
<evidence type="ECO:0000256" key="4">
    <source>
        <dbReference type="ARBA" id="ARBA00022475"/>
    </source>
</evidence>
<keyword evidence="8 10" id="KW-0472">Membrane</keyword>
<dbReference type="AlphaFoldDB" id="A0ABD1KBZ7"/>
<organism evidence="11 12">
    <name type="scientific">Coilia grayii</name>
    <name type="common">Gray's grenadier anchovy</name>
    <dbReference type="NCBI Taxonomy" id="363190"/>
    <lineage>
        <taxon>Eukaryota</taxon>
        <taxon>Metazoa</taxon>
        <taxon>Chordata</taxon>
        <taxon>Craniata</taxon>
        <taxon>Vertebrata</taxon>
        <taxon>Euteleostomi</taxon>
        <taxon>Actinopterygii</taxon>
        <taxon>Neopterygii</taxon>
        <taxon>Teleostei</taxon>
        <taxon>Clupei</taxon>
        <taxon>Clupeiformes</taxon>
        <taxon>Clupeoidei</taxon>
        <taxon>Engraulidae</taxon>
        <taxon>Coilinae</taxon>
        <taxon>Coilia</taxon>
    </lineage>
</organism>
<proteinExistence type="inferred from homology"/>
<dbReference type="GO" id="GO:0005789">
    <property type="term" value="C:endoplasmic reticulum membrane"/>
    <property type="evidence" value="ECO:0007669"/>
    <property type="project" value="UniProtKB-SubCell"/>
</dbReference>
<comment type="similarity">
    <text evidence="3">Belongs to the MRAP family.</text>
</comment>
<name>A0ABD1KBZ7_9TELE</name>
<sequence>MSNSTNSTDYIWGFEYYYDVLDPVPVDASKLKYNRYSIVIILWVTIVSFIGSFFFVLAYMSRFNNLPRSHRQSRKRNSSDCRRSHSSLSSRSFA</sequence>
<evidence type="ECO:0008006" key="13">
    <source>
        <dbReference type="Google" id="ProtNLM"/>
    </source>
</evidence>
<evidence type="ECO:0000313" key="11">
    <source>
        <dbReference type="EMBL" id="KAL2096574.1"/>
    </source>
</evidence>
<evidence type="ECO:0000256" key="2">
    <source>
        <dbReference type="ARBA" id="ARBA00004389"/>
    </source>
</evidence>
<evidence type="ECO:0000256" key="10">
    <source>
        <dbReference type="SAM" id="Phobius"/>
    </source>
</evidence>